<comment type="similarity">
    <text evidence="1">Belongs to the RLP family.</text>
</comment>
<evidence type="ECO:0000313" key="5">
    <source>
        <dbReference type="Proteomes" id="UP000306102"/>
    </source>
</evidence>
<accession>A0A4S4DSM9</accession>
<evidence type="ECO:0000256" key="2">
    <source>
        <dbReference type="ARBA" id="ARBA00022614"/>
    </source>
</evidence>
<dbReference type="InterPro" id="IPR001611">
    <property type="entry name" value="Leu-rich_rpt"/>
</dbReference>
<sequence length="220" mass="24742">MQQWVVKSSQEPLGREIKTDKTQECAKVCQVFLLYGGFFSSMAVEDIIDADLSDFERLFVLPYFVVPSSLKTLYLQVNNLGGSIHVRGLDGLKHIQVLYLDYSFIDKSFLYNVGVMSSLKVLTLCRVRLNGSPLDEGEIPIEVGKLSNIHALNLCHSNLTGSIPTTFSHLRQIESLDLSYNNLNGRILSIDRIRQIGSLHCGTQQLIRSNPRMENSVCNF</sequence>
<reference evidence="4 5" key="1">
    <citation type="journal article" date="2018" name="Proc. Natl. Acad. Sci. U.S.A.">
        <title>Draft genome sequence of Camellia sinensis var. sinensis provides insights into the evolution of the tea genome and tea quality.</title>
        <authorList>
            <person name="Wei C."/>
            <person name="Yang H."/>
            <person name="Wang S."/>
            <person name="Zhao J."/>
            <person name="Liu C."/>
            <person name="Gao L."/>
            <person name="Xia E."/>
            <person name="Lu Y."/>
            <person name="Tai Y."/>
            <person name="She G."/>
            <person name="Sun J."/>
            <person name="Cao H."/>
            <person name="Tong W."/>
            <person name="Gao Q."/>
            <person name="Li Y."/>
            <person name="Deng W."/>
            <person name="Jiang X."/>
            <person name="Wang W."/>
            <person name="Chen Q."/>
            <person name="Zhang S."/>
            <person name="Li H."/>
            <person name="Wu J."/>
            <person name="Wang P."/>
            <person name="Li P."/>
            <person name="Shi C."/>
            <person name="Zheng F."/>
            <person name="Jian J."/>
            <person name="Huang B."/>
            <person name="Shan D."/>
            <person name="Shi M."/>
            <person name="Fang C."/>
            <person name="Yue Y."/>
            <person name="Li F."/>
            <person name="Li D."/>
            <person name="Wei S."/>
            <person name="Han B."/>
            <person name="Jiang C."/>
            <person name="Yin Y."/>
            <person name="Xia T."/>
            <person name="Zhang Z."/>
            <person name="Bennetzen J.L."/>
            <person name="Zhao S."/>
            <person name="Wan X."/>
        </authorList>
    </citation>
    <scope>NUCLEOTIDE SEQUENCE [LARGE SCALE GENOMIC DNA]</scope>
    <source>
        <strain evidence="5">cv. Shuchazao</strain>
        <tissue evidence="4">Leaf</tissue>
    </source>
</reference>
<organism evidence="4 5">
    <name type="scientific">Camellia sinensis var. sinensis</name>
    <name type="common">China tea</name>
    <dbReference type="NCBI Taxonomy" id="542762"/>
    <lineage>
        <taxon>Eukaryota</taxon>
        <taxon>Viridiplantae</taxon>
        <taxon>Streptophyta</taxon>
        <taxon>Embryophyta</taxon>
        <taxon>Tracheophyta</taxon>
        <taxon>Spermatophyta</taxon>
        <taxon>Magnoliopsida</taxon>
        <taxon>eudicotyledons</taxon>
        <taxon>Gunneridae</taxon>
        <taxon>Pentapetalae</taxon>
        <taxon>asterids</taxon>
        <taxon>Ericales</taxon>
        <taxon>Theaceae</taxon>
        <taxon>Camellia</taxon>
    </lineage>
</organism>
<comment type="caution">
    <text evidence="4">The sequence shown here is derived from an EMBL/GenBank/DDBJ whole genome shotgun (WGS) entry which is preliminary data.</text>
</comment>
<gene>
    <name evidence="4" type="ORF">TEA_019784</name>
</gene>
<dbReference type="Proteomes" id="UP000306102">
    <property type="component" value="Unassembled WGS sequence"/>
</dbReference>
<dbReference type="Pfam" id="PF13855">
    <property type="entry name" value="LRR_8"/>
    <property type="match status" value="1"/>
</dbReference>
<evidence type="ECO:0000313" key="4">
    <source>
        <dbReference type="EMBL" id="THG06199.1"/>
    </source>
</evidence>
<keyword evidence="2" id="KW-0433">Leucine-rich repeat</keyword>
<dbReference type="SUPFAM" id="SSF52058">
    <property type="entry name" value="L domain-like"/>
    <property type="match status" value="1"/>
</dbReference>
<name>A0A4S4DSM9_CAMSN</name>
<keyword evidence="5" id="KW-1185">Reference proteome</keyword>
<dbReference type="AlphaFoldDB" id="A0A4S4DSM9"/>
<dbReference type="Gene3D" id="3.80.10.10">
    <property type="entry name" value="Ribonuclease Inhibitor"/>
    <property type="match status" value="2"/>
</dbReference>
<dbReference type="EMBL" id="SDRB02010479">
    <property type="protein sequence ID" value="THG06199.1"/>
    <property type="molecule type" value="Genomic_DNA"/>
</dbReference>
<dbReference type="STRING" id="542762.A0A4S4DSM9"/>
<keyword evidence="3" id="KW-0677">Repeat</keyword>
<dbReference type="InterPro" id="IPR051502">
    <property type="entry name" value="RLP_Defense_Trigger"/>
</dbReference>
<dbReference type="InterPro" id="IPR032675">
    <property type="entry name" value="LRR_dom_sf"/>
</dbReference>
<evidence type="ECO:0000256" key="3">
    <source>
        <dbReference type="ARBA" id="ARBA00022737"/>
    </source>
</evidence>
<protein>
    <submittedName>
        <fullName evidence="4">Uncharacterized protein</fullName>
    </submittedName>
</protein>
<evidence type="ECO:0000256" key="1">
    <source>
        <dbReference type="ARBA" id="ARBA00009592"/>
    </source>
</evidence>
<dbReference type="PANTHER" id="PTHR48062">
    <property type="entry name" value="RECEPTOR-LIKE PROTEIN 14"/>
    <property type="match status" value="1"/>
</dbReference>
<proteinExistence type="inferred from homology"/>
<dbReference type="PANTHER" id="PTHR48062:SF21">
    <property type="entry name" value="RECEPTOR-LIKE PROTEIN 12"/>
    <property type="match status" value="1"/>
</dbReference>